<sequence>MSAKKWGKQMSIYWYSYIYMKAIKAFLEEVLNELKLGEIYEDVFDDKKTSKYETHCSALASHDKQYVGAKALCNKYVRALEKISELNKNQAYYDRCKYVPYWLYGEIGKIYNNHKVNIEKIPFVNDLINVEKKVNGLITKNKCNVLYNKLLNLEELIKRKHSYIYFKKYDTFKNTTKSSGKCDKYFIYLDYINSFYNKFKSDNCTGLLTLFSSDPDFFSCNNAHNPNTILSKIQECKPVGFKSRVSSVVATSPPVRAAVSEKSPKVTVGAGGGQKGDKGASLSQTARDTRPANQGSDRPTVLVAGGPPAVRTNPVEASRVESRAVSPNQNLGLTVDKSGEETVFPPSTFHLAAPEGALPSSSFVDTTYDILNSEYFRHSIVAASIIGVLVFLYFFLKSTSISSRTRRKKKRESENNYYEEYEENEEYEDGLSRYDSGHSFSDSQMSEMNLSYQPRRESYY</sequence>
<dbReference type="VEuPathDB" id="PlasmoDB:PVP01_0004350"/>
<evidence type="ECO:0000313" key="4">
    <source>
        <dbReference type="Proteomes" id="UP000305196"/>
    </source>
</evidence>
<accession>A0A1G4H7S1</accession>
<protein>
    <submittedName>
        <fullName evidence="3">VIR protein</fullName>
    </submittedName>
</protein>
<reference evidence="3 4" key="1">
    <citation type="submission" date="2016-07" db="EMBL/GenBank/DDBJ databases">
        <authorList>
            <consortium name="Pathogen Informatics"/>
        </authorList>
    </citation>
    <scope>NUCLEOTIDE SEQUENCE [LARGE SCALE GENOMIC DNA]</scope>
</reference>
<dbReference type="AlphaFoldDB" id="A0A1G4H7S1"/>
<dbReference type="VEuPathDB" id="PlasmoDB:PVPAM_030027600"/>
<dbReference type="InterPro" id="IPR008780">
    <property type="entry name" value="Plasmodium_Vir"/>
</dbReference>
<organism evidence="3 4">
    <name type="scientific">Plasmodium vivax</name>
    <name type="common">malaria parasite P. vivax</name>
    <dbReference type="NCBI Taxonomy" id="5855"/>
    <lineage>
        <taxon>Eukaryota</taxon>
        <taxon>Sar</taxon>
        <taxon>Alveolata</taxon>
        <taxon>Apicomplexa</taxon>
        <taxon>Aconoidasida</taxon>
        <taxon>Haemosporida</taxon>
        <taxon>Plasmodiidae</taxon>
        <taxon>Plasmodium</taxon>
        <taxon>Plasmodium (Plasmodium)</taxon>
    </lineage>
</organism>
<evidence type="ECO:0000256" key="1">
    <source>
        <dbReference type="SAM" id="MobiDB-lite"/>
    </source>
</evidence>
<feature type="region of interest" description="Disordered" evidence="1">
    <location>
        <begin position="407"/>
        <end position="460"/>
    </location>
</feature>
<dbReference type="Pfam" id="PF05795">
    <property type="entry name" value="Plasmodium_Vir"/>
    <property type="match status" value="1"/>
</dbReference>
<dbReference type="VEuPathDB" id="PlasmoDB:PVX_096001"/>
<dbReference type="Proteomes" id="UP000305196">
    <property type="component" value="Chromosome 3"/>
</dbReference>
<keyword evidence="2" id="KW-1133">Transmembrane helix</keyword>
<feature type="compositionally biased region" description="Acidic residues" evidence="1">
    <location>
        <begin position="417"/>
        <end position="429"/>
    </location>
</feature>
<feature type="transmembrane region" description="Helical" evidence="2">
    <location>
        <begin position="375"/>
        <end position="396"/>
    </location>
</feature>
<keyword evidence="2" id="KW-0472">Membrane</keyword>
<evidence type="ECO:0000256" key="2">
    <source>
        <dbReference type="SAM" id="Phobius"/>
    </source>
</evidence>
<name>A0A1G4H7S1_PLAVI</name>
<feature type="compositionally biased region" description="Polar residues" evidence="1">
    <location>
        <begin position="281"/>
        <end position="297"/>
    </location>
</feature>
<keyword evidence="2" id="KW-0812">Transmembrane</keyword>
<feature type="compositionally biased region" description="Polar residues" evidence="1">
    <location>
        <begin position="438"/>
        <end position="452"/>
    </location>
</feature>
<dbReference type="EMBL" id="LT615258">
    <property type="protein sequence ID" value="SCO70938.1"/>
    <property type="molecule type" value="Genomic_DNA"/>
</dbReference>
<feature type="region of interest" description="Disordered" evidence="1">
    <location>
        <begin position="260"/>
        <end position="325"/>
    </location>
</feature>
<evidence type="ECO:0000313" key="3">
    <source>
        <dbReference type="EMBL" id="SCO70938.1"/>
    </source>
</evidence>
<gene>
    <name evidence="3" type="ORF">PVC01_030025800</name>
</gene>
<dbReference type="VEuPathDB" id="PlasmoDB:PVW1_030030400"/>
<proteinExistence type="predicted"/>